<dbReference type="Proteomes" id="UP000186268">
    <property type="component" value="Unassembled WGS sequence"/>
</dbReference>
<name>A0A1Q5TKS9_9GAMM</name>
<accession>A0A1Q5TKS9</accession>
<keyword evidence="1" id="KW-1133">Transmembrane helix</keyword>
<evidence type="ECO:0000256" key="1">
    <source>
        <dbReference type="SAM" id="Phobius"/>
    </source>
</evidence>
<dbReference type="RefSeq" id="WP_074024745.1">
    <property type="nucleotide sequence ID" value="NZ_CAWNAG010000137.1"/>
</dbReference>
<comment type="caution">
    <text evidence="2">The sequence shown here is derived from an EMBL/GenBank/DDBJ whole genome shotgun (WGS) entry which is preliminary data.</text>
</comment>
<dbReference type="AlphaFoldDB" id="A0A1Q5TKS9"/>
<keyword evidence="3" id="KW-1185">Reference proteome</keyword>
<dbReference type="Pfam" id="PF11657">
    <property type="entry name" value="Activator-TraM"/>
    <property type="match status" value="1"/>
</dbReference>
<dbReference type="OrthoDB" id="7478199at2"/>
<protein>
    <submittedName>
        <fullName evidence="2">Conjugal transfer protein TraM</fullName>
    </submittedName>
</protein>
<dbReference type="EMBL" id="MKGQ01000030">
    <property type="protein sequence ID" value="OKP00826.1"/>
    <property type="molecule type" value="Genomic_DNA"/>
</dbReference>
<proteinExistence type="predicted"/>
<dbReference type="InterPro" id="IPR028140">
    <property type="entry name" value="TraM"/>
</dbReference>
<evidence type="ECO:0000313" key="3">
    <source>
        <dbReference type="Proteomes" id="UP000186268"/>
    </source>
</evidence>
<dbReference type="GO" id="GO:0009372">
    <property type="term" value="P:quorum sensing"/>
    <property type="evidence" value="ECO:0007669"/>
    <property type="project" value="InterPro"/>
</dbReference>
<sequence>MIDFDEIRKEVAIRHNVLLDKDDPILVTVTVNDIVLNRYIENVTKQYEAANLALTVNLQQQVEQSKATAGKIITDASNYVSEQIRNAILEAVNEASDELKHKMREAQAASHDTVVSAHSVQTAKKSALISAMIAGISAVVAIVAVITVLLK</sequence>
<gene>
    <name evidence="2" type="ORF">Xedl_03141</name>
</gene>
<evidence type="ECO:0000313" key="2">
    <source>
        <dbReference type="EMBL" id="OKP00826.1"/>
    </source>
</evidence>
<reference evidence="2 3" key="1">
    <citation type="submission" date="2016-09" db="EMBL/GenBank/DDBJ databases">
        <title>Xenorhabdus thuongxuanensis sp. nov. and Xenorhabdus eapokensis sp. nov., isolated from Steinernema species.</title>
        <authorList>
            <person name="Kaempfer P."/>
            <person name="Tobias N.J."/>
            <person name="Phan Ke L."/>
            <person name="Bode H.B."/>
            <person name="Glaeser S.P."/>
        </authorList>
    </citation>
    <scope>NUCLEOTIDE SEQUENCE [LARGE SCALE GENOMIC DNA]</scope>
    <source>
        <strain evidence="2 3">DL20</strain>
    </source>
</reference>
<organism evidence="2 3">
    <name type="scientific">Xenorhabdus eapokensis</name>
    <dbReference type="NCBI Taxonomy" id="1873482"/>
    <lineage>
        <taxon>Bacteria</taxon>
        <taxon>Pseudomonadati</taxon>
        <taxon>Pseudomonadota</taxon>
        <taxon>Gammaproteobacteria</taxon>
        <taxon>Enterobacterales</taxon>
        <taxon>Morganellaceae</taxon>
        <taxon>Xenorhabdus</taxon>
    </lineage>
</organism>
<keyword evidence="1" id="KW-0472">Membrane</keyword>
<dbReference type="STRING" id="1873482.Xedl_03141"/>
<feature type="transmembrane region" description="Helical" evidence="1">
    <location>
        <begin position="127"/>
        <end position="150"/>
    </location>
</feature>
<keyword evidence="1" id="KW-0812">Transmembrane</keyword>